<organism evidence="1 2">
    <name type="scientific">Polyplax serrata</name>
    <name type="common">Common mouse louse</name>
    <dbReference type="NCBI Taxonomy" id="468196"/>
    <lineage>
        <taxon>Eukaryota</taxon>
        <taxon>Metazoa</taxon>
        <taxon>Ecdysozoa</taxon>
        <taxon>Arthropoda</taxon>
        <taxon>Hexapoda</taxon>
        <taxon>Insecta</taxon>
        <taxon>Pterygota</taxon>
        <taxon>Neoptera</taxon>
        <taxon>Paraneoptera</taxon>
        <taxon>Psocodea</taxon>
        <taxon>Troctomorpha</taxon>
        <taxon>Phthiraptera</taxon>
        <taxon>Anoplura</taxon>
        <taxon>Polyplacidae</taxon>
        <taxon>Polyplax</taxon>
    </lineage>
</organism>
<protein>
    <submittedName>
        <fullName evidence="1">Uncharacterized protein</fullName>
    </submittedName>
</protein>
<dbReference type="AlphaFoldDB" id="A0AAN8NZV8"/>
<proteinExistence type="predicted"/>
<dbReference type="EMBL" id="JAWJWE010000009">
    <property type="protein sequence ID" value="KAK6631166.1"/>
    <property type="molecule type" value="Genomic_DNA"/>
</dbReference>
<evidence type="ECO:0000313" key="1">
    <source>
        <dbReference type="EMBL" id="KAK6631166.1"/>
    </source>
</evidence>
<comment type="caution">
    <text evidence="1">The sequence shown here is derived from an EMBL/GenBank/DDBJ whole genome shotgun (WGS) entry which is preliminary data.</text>
</comment>
<name>A0AAN8NZV8_POLSC</name>
<gene>
    <name evidence="1" type="ORF">RUM43_014262</name>
</gene>
<reference evidence="1 2" key="1">
    <citation type="submission" date="2023-10" db="EMBL/GenBank/DDBJ databases">
        <title>Genomes of two closely related lineages of the louse Polyplax serrata with different host specificities.</title>
        <authorList>
            <person name="Martinu J."/>
            <person name="Tarabai H."/>
            <person name="Stefka J."/>
            <person name="Hypsa V."/>
        </authorList>
    </citation>
    <scope>NUCLEOTIDE SEQUENCE [LARGE SCALE GENOMIC DNA]</scope>
    <source>
        <strain evidence="1">HR10_N</strain>
    </source>
</reference>
<dbReference type="Gene3D" id="4.10.1240.10">
    <property type="entry name" value="GPCR, family 2, extracellular hormone receptor domain"/>
    <property type="match status" value="1"/>
</dbReference>
<sequence length="126" mass="14138">MSFVCGALHAHKECDSNGSWYKHPETQKPWSNYTTCVDQDDLSIAARNFLSKNRFAVAPGPDNGVKSKIVWLTLLPETQLFAEEFAPGYSLLLSVDDTPRTLEYFGYVVTATLETNLTQNIVYLKS</sequence>
<dbReference type="InterPro" id="IPR036445">
    <property type="entry name" value="GPCR_2_extracell_dom_sf"/>
</dbReference>
<evidence type="ECO:0000313" key="2">
    <source>
        <dbReference type="Proteomes" id="UP001372834"/>
    </source>
</evidence>
<dbReference type="SUPFAM" id="SSF111418">
    <property type="entry name" value="Hormone receptor domain"/>
    <property type="match status" value="1"/>
</dbReference>
<dbReference type="Proteomes" id="UP001372834">
    <property type="component" value="Unassembled WGS sequence"/>
</dbReference>
<dbReference type="GO" id="GO:0004930">
    <property type="term" value="F:G protein-coupled receptor activity"/>
    <property type="evidence" value="ECO:0007669"/>
    <property type="project" value="InterPro"/>
</dbReference>
<dbReference type="GO" id="GO:0016020">
    <property type="term" value="C:membrane"/>
    <property type="evidence" value="ECO:0007669"/>
    <property type="project" value="InterPro"/>
</dbReference>
<accession>A0AAN8NZV8</accession>